<dbReference type="Proteomes" id="UP000193920">
    <property type="component" value="Unassembled WGS sequence"/>
</dbReference>
<feature type="compositionally biased region" description="Low complexity" evidence="9">
    <location>
        <begin position="11"/>
        <end position="21"/>
    </location>
</feature>
<organism evidence="10 11">
    <name type="scientific">Neocallimastix californiae</name>
    <dbReference type="NCBI Taxonomy" id="1754190"/>
    <lineage>
        <taxon>Eukaryota</taxon>
        <taxon>Fungi</taxon>
        <taxon>Fungi incertae sedis</taxon>
        <taxon>Chytridiomycota</taxon>
        <taxon>Chytridiomycota incertae sedis</taxon>
        <taxon>Neocallimastigomycetes</taxon>
        <taxon>Neocallimastigales</taxon>
        <taxon>Neocallimastigaceae</taxon>
        <taxon>Neocallimastix</taxon>
    </lineage>
</organism>
<sequence>MLEGQTMTSYGNSNGNSNSAFNNNNGEANNSIFKTSSHPVALFFHLFFRIAAIVIYMIPFVHSNYVISFVIITMFLAFDFWTVKNISGRLLVGLRWWNEINEDGTNSWLFESKDNRVVNKTDSRIFWGALYIAPIIWILFALMSLLSLSFKWFLVDIVALSFNIANLLGYYKCEKDAKQKLGGFLGNKSMFQGMIGNVISNRIGGLFGHN</sequence>
<keyword evidence="7 8" id="KW-0472">Membrane</keyword>
<evidence type="ECO:0000256" key="4">
    <source>
        <dbReference type="ARBA" id="ARBA00013603"/>
    </source>
</evidence>
<proteinExistence type="inferred from homology"/>
<comment type="function">
    <text evidence="1 8">Golgi membrane protein involved in vesicular trafficking.</text>
</comment>
<keyword evidence="11" id="KW-1185">Reference proteome</keyword>
<evidence type="ECO:0000256" key="6">
    <source>
        <dbReference type="ARBA" id="ARBA00022989"/>
    </source>
</evidence>
<evidence type="ECO:0000256" key="8">
    <source>
        <dbReference type="RuleBase" id="RU361206"/>
    </source>
</evidence>
<comment type="caution">
    <text evidence="10">The sequence shown here is derived from an EMBL/GenBank/DDBJ whole genome shotgun (WGS) entry which is preliminary data.</text>
</comment>
<evidence type="ECO:0000256" key="9">
    <source>
        <dbReference type="SAM" id="MobiDB-lite"/>
    </source>
</evidence>
<evidence type="ECO:0000256" key="1">
    <source>
        <dbReference type="ARBA" id="ARBA00003246"/>
    </source>
</evidence>
<dbReference type="GO" id="GO:0016192">
    <property type="term" value="P:vesicle-mediated transport"/>
    <property type="evidence" value="ECO:0007669"/>
    <property type="project" value="TreeGrafter"/>
</dbReference>
<evidence type="ECO:0000256" key="2">
    <source>
        <dbReference type="ARBA" id="ARBA00004141"/>
    </source>
</evidence>
<accession>A0A1Y2ELB9</accession>
<reference evidence="10 11" key="1">
    <citation type="submission" date="2016-08" db="EMBL/GenBank/DDBJ databases">
        <title>A Parts List for Fungal Cellulosomes Revealed by Comparative Genomics.</title>
        <authorList>
            <consortium name="DOE Joint Genome Institute"/>
            <person name="Haitjema C.H."/>
            <person name="Gilmore S.P."/>
            <person name="Henske J.K."/>
            <person name="Solomon K.V."/>
            <person name="De Groot R."/>
            <person name="Kuo A."/>
            <person name="Mondo S.J."/>
            <person name="Salamov A.A."/>
            <person name="Labutti K."/>
            <person name="Zhao Z."/>
            <person name="Chiniquy J."/>
            <person name="Barry K."/>
            <person name="Brewer H.M."/>
            <person name="Purvine S.O."/>
            <person name="Wright A.T."/>
            <person name="Boxma B."/>
            <person name="Van Alen T."/>
            <person name="Hackstein J.H."/>
            <person name="Baker S.E."/>
            <person name="Grigoriev I.V."/>
            <person name="O'Malley M.A."/>
        </authorList>
    </citation>
    <scope>NUCLEOTIDE SEQUENCE [LARGE SCALE GENOMIC DNA]</scope>
    <source>
        <strain evidence="10 11">G1</strain>
    </source>
</reference>
<feature type="transmembrane region" description="Helical" evidence="8">
    <location>
        <begin position="40"/>
        <end position="59"/>
    </location>
</feature>
<evidence type="ECO:0000313" key="10">
    <source>
        <dbReference type="EMBL" id="ORY72360.1"/>
    </source>
</evidence>
<dbReference type="InterPro" id="IPR008564">
    <property type="entry name" value="TVP23-like"/>
</dbReference>
<dbReference type="GO" id="GO:0000139">
    <property type="term" value="C:Golgi membrane"/>
    <property type="evidence" value="ECO:0007669"/>
    <property type="project" value="UniProtKB-SubCell"/>
</dbReference>
<evidence type="ECO:0000256" key="3">
    <source>
        <dbReference type="ARBA" id="ARBA00005467"/>
    </source>
</evidence>
<protein>
    <recommendedName>
        <fullName evidence="4 8">Golgi apparatus membrane protein TVP23</fullName>
    </recommendedName>
</protein>
<keyword evidence="8" id="KW-0333">Golgi apparatus</keyword>
<comment type="subcellular location">
    <subcellularLocation>
        <location evidence="8">Golgi apparatus membrane</location>
        <topology evidence="8">Multi-pass membrane protein</topology>
    </subcellularLocation>
    <subcellularLocation>
        <location evidence="2">Membrane</location>
        <topology evidence="2">Multi-pass membrane protein</topology>
    </subcellularLocation>
</comment>
<dbReference type="AlphaFoldDB" id="A0A1Y2ELB9"/>
<feature type="transmembrane region" description="Helical" evidence="8">
    <location>
        <begin position="152"/>
        <end position="171"/>
    </location>
</feature>
<evidence type="ECO:0000313" key="11">
    <source>
        <dbReference type="Proteomes" id="UP000193920"/>
    </source>
</evidence>
<name>A0A1Y2ELB9_9FUNG</name>
<dbReference type="Pfam" id="PF05832">
    <property type="entry name" value="DUF846"/>
    <property type="match status" value="1"/>
</dbReference>
<dbReference type="OrthoDB" id="2151161at2759"/>
<feature type="transmembrane region" description="Helical" evidence="8">
    <location>
        <begin position="65"/>
        <end position="83"/>
    </location>
</feature>
<dbReference type="PANTHER" id="PTHR13019:SF7">
    <property type="entry name" value="GOLGI APPARATUS MEMBRANE PROTEIN TVP23"/>
    <property type="match status" value="1"/>
</dbReference>
<feature type="compositionally biased region" description="Polar residues" evidence="9">
    <location>
        <begin position="1"/>
        <end position="10"/>
    </location>
</feature>
<keyword evidence="6 8" id="KW-1133">Transmembrane helix</keyword>
<keyword evidence="5 8" id="KW-0812">Transmembrane</keyword>
<dbReference type="STRING" id="1754190.A0A1Y2ELB9"/>
<evidence type="ECO:0000256" key="5">
    <source>
        <dbReference type="ARBA" id="ARBA00022692"/>
    </source>
</evidence>
<dbReference type="GO" id="GO:0009306">
    <property type="term" value="P:protein secretion"/>
    <property type="evidence" value="ECO:0007669"/>
    <property type="project" value="TreeGrafter"/>
</dbReference>
<gene>
    <name evidence="10" type="ORF">LY90DRAFT_379402</name>
</gene>
<feature type="transmembrane region" description="Helical" evidence="8">
    <location>
        <begin position="125"/>
        <end position="146"/>
    </location>
</feature>
<dbReference type="EMBL" id="MCOG01000040">
    <property type="protein sequence ID" value="ORY72360.1"/>
    <property type="molecule type" value="Genomic_DNA"/>
</dbReference>
<feature type="region of interest" description="Disordered" evidence="9">
    <location>
        <begin position="1"/>
        <end position="21"/>
    </location>
</feature>
<evidence type="ECO:0000256" key="7">
    <source>
        <dbReference type="ARBA" id="ARBA00023136"/>
    </source>
</evidence>
<dbReference type="PANTHER" id="PTHR13019">
    <property type="entry name" value="GOLGI APPARATUS MEMBRANE PROTEIN TVP23"/>
    <property type="match status" value="1"/>
</dbReference>
<comment type="similarity">
    <text evidence="3 8">Belongs to the TVP23 family.</text>
</comment>